<protein>
    <recommendedName>
        <fullName evidence="3">Stringent starvation protein B</fullName>
    </recommendedName>
</protein>
<keyword evidence="2" id="KW-1185">Reference proteome</keyword>
<dbReference type="Pfam" id="PF04386">
    <property type="entry name" value="SspB"/>
    <property type="match status" value="1"/>
</dbReference>
<name>A0A5C0UHL6_9PROT</name>
<dbReference type="OrthoDB" id="9800412at2"/>
<evidence type="ECO:0000313" key="2">
    <source>
        <dbReference type="Proteomes" id="UP000325004"/>
    </source>
</evidence>
<dbReference type="AlphaFoldDB" id="A0A5C0UHL6"/>
<reference evidence="1 2" key="1">
    <citation type="submission" date="2019-08" db="EMBL/GenBank/DDBJ databases">
        <title>Highly reduced genomes of protist endosymbionts show evolutionary convergence.</title>
        <authorList>
            <person name="George E."/>
            <person name="Husnik F."/>
            <person name="Tashyreva D."/>
            <person name="Prokopchuk G."/>
            <person name="Horak A."/>
            <person name="Kwong W.K."/>
            <person name="Lukes J."/>
            <person name="Keeling P.J."/>
        </authorList>
    </citation>
    <scope>NUCLEOTIDE SEQUENCE [LARGE SCALE GENOMIC DNA]</scope>
    <source>
        <strain evidence="1">1604LC</strain>
    </source>
</reference>
<sequence length="142" mass="16520">MQDYKKKLQEYLRLMVKDILRDITRSGLHGEQHFYIAFSTQHPNVLIPPEFKEKYPTSMTIVLQNDFENLQVFHQGFSVDLSFSGIKNKVSIPFNALTYITDPSVNFSLEFSPDLEEIKTEDDCEIKDNLIYFPSKNPYSAS</sequence>
<dbReference type="Proteomes" id="UP000325004">
    <property type="component" value="Chromosome"/>
</dbReference>
<dbReference type="InterPro" id="IPR036760">
    <property type="entry name" value="SspB-like_sf"/>
</dbReference>
<dbReference type="RefSeq" id="WP_148971600.1">
    <property type="nucleotide sequence ID" value="NZ_CP043316.1"/>
</dbReference>
<proteinExistence type="predicted"/>
<dbReference type="SUPFAM" id="SSF101738">
    <property type="entry name" value="SspB-like"/>
    <property type="match status" value="1"/>
</dbReference>
<evidence type="ECO:0008006" key="3">
    <source>
        <dbReference type="Google" id="ProtNLM"/>
    </source>
</evidence>
<organism evidence="1 2">
    <name type="scientific">Candidatus Cytomitobacter primus</name>
    <dbReference type="NCBI Taxonomy" id="2066024"/>
    <lineage>
        <taxon>Bacteria</taxon>
        <taxon>Pseudomonadati</taxon>
        <taxon>Pseudomonadota</taxon>
        <taxon>Alphaproteobacteria</taxon>
        <taxon>Holosporales</taxon>
        <taxon>Holosporaceae</taxon>
        <taxon>Candidatus Cytomitobacter</taxon>
    </lineage>
</organism>
<dbReference type="KEGG" id="cpri:FZC34_00955"/>
<accession>A0A5C0UHL6</accession>
<dbReference type="Gene3D" id="2.30.30.220">
    <property type="entry name" value="SspB-like"/>
    <property type="match status" value="1"/>
</dbReference>
<dbReference type="EMBL" id="CP043316">
    <property type="protein sequence ID" value="QEK38484.1"/>
    <property type="molecule type" value="Genomic_DNA"/>
</dbReference>
<gene>
    <name evidence="1" type="ORF">FZC34_00955</name>
</gene>
<evidence type="ECO:0000313" key="1">
    <source>
        <dbReference type="EMBL" id="QEK38484.1"/>
    </source>
</evidence>
<dbReference type="InterPro" id="IPR007481">
    <property type="entry name" value="SspB"/>
</dbReference>